<name>A0A395XK58_9FIRM</name>
<evidence type="ECO:0000259" key="1">
    <source>
        <dbReference type="Pfam" id="PF00561"/>
    </source>
</evidence>
<dbReference type="GO" id="GO:0016787">
    <property type="term" value="F:hydrolase activity"/>
    <property type="evidence" value="ECO:0007669"/>
    <property type="project" value="UniProtKB-KW"/>
</dbReference>
<proteinExistence type="predicted"/>
<dbReference type="SUPFAM" id="SSF53474">
    <property type="entry name" value="alpha/beta-Hydrolases"/>
    <property type="match status" value="1"/>
</dbReference>
<dbReference type="PRINTS" id="PR00111">
    <property type="entry name" value="ABHYDROLASE"/>
</dbReference>
<feature type="domain" description="AB hydrolase-1" evidence="1">
    <location>
        <begin position="27"/>
        <end position="256"/>
    </location>
</feature>
<evidence type="ECO:0000313" key="3">
    <source>
        <dbReference type="EMBL" id="RGT07570.1"/>
    </source>
</evidence>
<keyword evidence="5" id="KW-1185">Reference proteome</keyword>
<dbReference type="EMBL" id="QSAJ01000028">
    <property type="protein sequence ID" value="RGW51700.1"/>
    <property type="molecule type" value="Genomic_DNA"/>
</dbReference>
<evidence type="ECO:0000313" key="7">
    <source>
        <dbReference type="Proteomes" id="UP000283630"/>
    </source>
</evidence>
<dbReference type="EMBL" id="QRWH01000013">
    <property type="protein sequence ID" value="RGT07570.1"/>
    <property type="molecule type" value="Genomic_DNA"/>
</dbReference>
<organism evidence="4 6">
    <name type="scientific">Dorea formicigenerans</name>
    <dbReference type="NCBI Taxonomy" id="39486"/>
    <lineage>
        <taxon>Bacteria</taxon>
        <taxon>Bacillati</taxon>
        <taxon>Bacillota</taxon>
        <taxon>Clostridia</taxon>
        <taxon>Lachnospirales</taxon>
        <taxon>Lachnospiraceae</taxon>
        <taxon>Dorea</taxon>
    </lineage>
</organism>
<accession>A0A395XK58</accession>
<dbReference type="Proteomes" id="UP000261055">
    <property type="component" value="Unassembled WGS sequence"/>
</dbReference>
<dbReference type="PANTHER" id="PTHR43433">
    <property type="entry name" value="HYDROLASE, ALPHA/BETA FOLD FAMILY PROTEIN"/>
    <property type="match status" value="1"/>
</dbReference>
<evidence type="ECO:0000313" key="2">
    <source>
        <dbReference type="EMBL" id="RGO47038.1"/>
    </source>
</evidence>
<protein>
    <submittedName>
        <fullName evidence="4">Alpha/beta hydrolase</fullName>
    </submittedName>
</protein>
<dbReference type="RefSeq" id="WP_117614220.1">
    <property type="nucleotide sequence ID" value="NZ_JBDMGG010000005.1"/>
</dbReference>
<dbReference type="PANTHER" id="PTHR43433:SF5">
    <property type="entry name" value="AB HYDROLASE-1 DOMAIN-CONTAINING PROTEIN"/>
    <property type="match status" value="1"/>
</dbReference>
<dbReference type="Proteomes" id="UP000283630">
    <property type="component" value="Unassembled WGS sequence"/>
</dbReference>
<reference evidence="5 6" key="1">
    <citation type="submission" date="2018-08" db="EMBL/GenBank/DDBJ databases">
        <title>A genome reference for cultivated species of the human gut microbiota.</title>
        <authorList>
            <person name="Zou Y."/>
            <person name="Xue W."/>
            <person name="Luo G."/>
        </authorList>
    </citation>
    <scope>NUCLEOTIDE SEQUENCE [LARGE SCALE GENOMIC DNA]</scope>
    <source>
        <strain evidence="4 6">AF12-11</strain>
        <strain evidence="3 7">AF19-4AC</strain>
        <strain evidence="2 5">OM02-12</strain>
    </source>
</reference>
<dbReference type="AlphaFoldDB" id="A0A395XK58"/>
<dbReference type="Pfam" id="PF00561">
    <property type="entry name" value="Abhydrolase_1"/>
    <property type="match status" value="1"/>
</dbReference>
<dbReference type="InterPro" id="IPR050471">
    <property type="entry name" value="AB_hydrolase"/>
</dbReference>
<dbReference type="Gene3D" id="3.40.50.1820">
    <property type="entry name" value="alpha/beta hydrolase"/>
    <property type="match status" value="1"/>
</dbReference>
<gene>
    <name evidence="4" type="ORF">DWV67_11335</name>
    <name evidence="3" type="ORF">DWX53_12185</name>
    <name evidence="2" type="ORF">DXB12_14995</name>
</gene>
<evidence type="ECO:0000313" key="4">
    <source>
        <dbReference type="EMBL" id="RGW51700.1"/>
    </source>
</evidence>
<sequence>MNQKKECMDVHVNGLKFHVQTFGSGVPIIMIMGLGAPGDKWKHNYELLSKWFWCIVPDNRGAGLSDKPEAESYTTEQMADDIIGIMDALDIKKAHVMGVSMGGAIAQQVALKVPDRVLSLILTSTFASVSPAFKKALNLICELKEDTDPAVLKQLNLWMTYGQYTQIHHPEKIEKSIEEDAAYPYPMPVYAYKAQCGACLSHNTAGRLHELKMPVLIAAGAKDLFMNIEKTMELVHGISQAEFYLAPEGGHVHQWEYPEPYDSVVVGFLMKHTN</sequence>
<comment type="caution">
    <text evidence="4">The sequence shown here is derived from an EMBL/GenBank/DDBJ whole genome shotgun (WGS) entry which is preliminary data.</text>
</comment>
<dbReference type="InterPro" id="IPR029058">
    <property type="entry name" value="AB_hydrolase_fold"/>
</dbReference>
<evidence type="ECO:0000313" key="5">
    <source>
        <dbReference type="Proteomes" id="UP000261055"/>
    </source>
</evidence>
<keyword evidence="4" id="KW-0378">Hydrolase</keyword>
<dbReference type="InterPro" id="IPR000073">
    <property type="entry name" value="AB_hydrolase_1"/>
</dbReference>
<dbReference type="EMBL" id="QSVQ01000024">
    <property type="protein sequence ID" value="RGO47038.1"/>
    <property type="molecule type" value="Genomic_DNA"/>
</dbReference>
<evidence type="ECO:0000313" key="6">
    <source>
        <dbReference type="Proteomes" id="UP000266376"/>
    </source>
</evidence>
<dbReference type="Proteomes" id="UP000266376">
    <property type="component" value="Unassembled WGS sequence"/>
</dbReference>